<evidence type="ECO:0000259" key="8">
    <source>
        <dbReference type="Pfam" id="PF21982"/>
    </source>
</evidence>
<evidence type="ECO:0000259" key="6">
    <source>
        <dbReference type="Pfam" id="PF02631"/>
    </source>
</evidence>
<feature type="domain" description="RecX second three-helical" evidence="6">
    <location>
        <begin position="112"/>
        <end position="153"/>
    </location>
</feature>
<feature type="domain" description="RecX third three-helical" evidence="7">
    <location>
        <begin position="215"/>
        <end position="263"/>
    </location>
</feature>
<name>A0ABW2EPG5_9BACI</name>
<dbReference type="InterPro" id="IPR053925">
    <property type="entry name" value="RecX_HTH_3rd"/>
</dbReference>
<evidence type="ECO:0000256" key="5">
    <source>
        <dbReference type="HAMAP-Rule" id="MF_01114"/>
    </source>
</evidence>
<reference evidence="10" key="1">
    <citation type="journal article" date="2019" name="Int. J. Syst. Evol. Microbiol.">
        <title>The Global Catalogue of Microorganisms (GCM) 10K type strain sequencing project: providing services to taxonomists for standard genome sequencing and annotation.</title>
        <authorList>
            <consortium name="The Broad Institute Genomics Platform"/>
            <consortium name="The Broad Institute Genome Sequencing Center for Infectious Disease"/>
            <person name="Wu L."/>
            <person name="Ma J."/>
        </authorList>
    </citation>
    <scope>NUCLEOTIDE SEQUENCE [LARGE SCALE GENOMIC DNA]</scope>
    <source>
        <strain evidence="10">CGMCC 4.1621</strain>
    </source>
</reference>
<dbReference type="Pfam" id="PF21981">
    <property type="entry name" value="RecX_HTH3"/>
    <property type="match status" value="2"/>
</dbReference>
<dbReference type="EMBL" id="JBHSZV010000070">
    <property type="protein sequence ID" value="MFC7064212.1"/>
    <property type="molecule type" value="Genomic_DNA"/>
</dbReference>
<dbReference type="PANTHER" id="PTHR33602">
    <property type="entry name" value="REGULATORY PROTEIN RECX FAMILY PROTEIN"/>
    <property type="match status" value="1"/>
</dbReference>
<proteinExistence type="inferred from homology"/>
<gene>
    <name evidence="5 9" type="primary">recX</name>
    <name evidence="9" type="ORF">ACFQIC_20680</name>
</gene>
<evidence type="ECO:0000313" key="10">
    <source>
        <dbReference type="Proteomes" id="UP001596410"/>
    </source>
</evidence>
<evidence type="ECO:0000256" key="2">
    <source>
        <dbReference type="ARBA" id="ARBA00009695"/>
    </source>
</evidence>
<dbReference type="NCBIfam" id="NF010733">
    <property type="entry name" value="PRK14135.1"/>
    <property type="match status" value="1"/>
</dbReference>
<dbReference type="Pfam" id="PF21982">
    <property type="entry name" value="RecX_HTH1"/>
    <property type="match status" value="1"/>
</dbReference>
<dbReference type="InterPro" id="IPR053926">
    <property type="entry name" value="RecX_HTH_1st"/>
</dbReference>
<keyword evidence="4 5" id="KW-0963">Cytoplasm</keyword>
<dbReference type="PANTHER" id="PTHR33602:SF1">
    <property type="entry name" value="REGULATORY PROTEIN RECX FAMILY PROTEIN"/>
    <property type="match status" value="1"/>
</dbReference>
<dbReference type="InterPro" id="IPR053924">
    <property type="entry name" value="RecX_HTH_2nd"/>
</dbReference>
<evidence type="ECO:0000256" key="4">
    <source>
        <dbReference type="ARBA" id="ARBA00022490"/>
    </source>
</evidence>
<comment type="caution">
    <text evidence="9">The sequence shown here is derived from an EMBL/GenBank/DDBJ whole genome shotgun (WGS) entry which is preliminary data.</text>
</comment>
<feature type="domain" description="RecX third three-helical" evidence="7">
    <location>
        <begin position="160"/>
        <end position="206"/>
    </location>
</feature>
<accession>A0ABW2EPG5</accession>
<keyword evidence="10" id="KW-1185">Reference proteome</keyword>
<evidence type="ECO:0000256" key="1">
    <source>
        <dbReference type="ARBA" id="ARBA00004496"/>
    </source>
</evidence>
<dbReference type="InterPro" id="IPR036388">
    <property type="entry name" value="WH-like_DNA-bd_sf"/>
</dbReference>
<evidence type="ECO:0000256" key="3">
    <source>
        <dbReference type="ARBA" id="ARBA00018111"/>
    </source>
</evidence>
<dbReference type="RefSeq" id="WP_204712108.1">
    <property type="nucleotide sequence ID" value="NZ_JBHSZV010000070.1"/>
</dbReference>
<dbReference type="InterPro" id="IPR003783">
    <property type="entry name" value="Regulatory_RecX"/>
</dbReference>
<feature type="domain" description="RecX first three-helical" evidence="8">
    <location>
        <begin position="69"/>
        <end position="105"/>
    </location>
</feature>
<dbReference type="Gene3D" id="1.10.10.10">
    <property type="entry name" value="Winged helix-like DNA-binding domain superfamily/Winged helix DNA-binding domain"/>
    <property type="match status" value="4"/>
</dbReference>
<organism evidence="9 10">
    <name type="scientific">Halobacillus seohaensis</name>
    <dbReference type="NCBI Taxonomy" id="447421"/>
    <lineage>
        <taxon>Bacteria</taxon>
        <taxon>Bacillati</taxon>
        <taxon>Bacillota</taxon>
        <taxon>Bacilli</taxon>
        <taxon>Bacillales</taxon>
        <taxon>Bacillaceae</taxon>
        <taxon>Halobacillus</taxon>
    </lineage>
</organism>
<protein>
    <recommendedName>
        <fullName evidence="3 5">Regulatory protein RecX</fullName>
    </recommendedName>
</protein>
<evidence type="ECO:0000259" key="7">
    <source>
        <dbReference type="Pfam" id="PF21981"/>
    </source>
</evidence>
<evidence type="ECO:0000313" key="9">
    <source>
        <dbReference type="EMBL" id="MFC7064212.1"/>
    </source>
</evidence>
<sequence length="271" mass="32073">MAKITRITTQKKNKNRYNIYLDRGQGEAYGFSVDQDILVSFRLQKSMELEESTIEALLQKDTLHKTYTLTINYLSYRMRSEKEIRDYLVKKEVDDEHIEEVVKRLYREKLLDDLEFAIALVRTRVQTSSKGPLLVKRELIDKGVDAVKTDEALEHYSFDKQVEKASKVAEKKIKSDKKKSRRQQIQNAQQNLMQKGFYGDVVKEAISQLPEEEEDQEWEAVVFQGEKLVRKFERKVEGYELKQKVKNGLYQKGFPFEHIERFIDEYVQVEQ</sequence>
<comment type="function">
    <text evidence="5">Modulates RecA activity.</text>
</comment>
<dbReference type="Proteomes" id="UP001596410">
    <property type="component" value="Unassembled WGS sequence"/>
</dbReference>
<comment type="subcellular location">
    <subcellularLocation>
        <location evidence="1 5">Cytoplasm</location>
    </subcellularLocation>
</comment>
<comment type="similarity">
    <text evidence="2 5">Belongs to the RecX family.</text>
</comment>
<dbReference type="Pfam" id="PF02631">
    <property type="entry name" value="RecX_HTH2"/>
    <property type="match status" value="1"/>
</dbReference>
<dbReference type="HAMAP" id="MF_01114">
    <property type="entry name" value="RecX"/>
    <property type="match status" value="1"/>
</dbReference>